<protein>
    <submittedName>
        <fullName evidence="2">Kinase suppressor of Ras 1-like</fullName>
    </submittedName>
</protein>
<dbReference type="AlphaFoldDB" id="A0A8M1F642"/>
<reference evidence="2" key="1">
    <citation type="submission" date="2025-08" db="UniProtKB">
        <authorList>
            <consortium name="RefSeq"/>
        </authorList>
    </citation>
    <scope>IDENTIFICATION</scope>
    <source>
        <tissue evidence="2">Whole blood</tissue>
    </source>
</reference>
<organism evidence="1 2">
    <name type="scientific">Ursus maritimus</name>
    <name type="common">Polar bear</name>
    <name type="synonym">Thalarctos maritimus</name>
    <dbReference type="NCBI Taxonomy" id="29073"/>
    <lineage>
        <taxon>Eukaryota</taxon>
        <taxon>Metazoa</taxon>
        <taxon>Chordata</taxon>
        <taxon>Craniata</taxon>
        <taxon>Vertebrata</taxon>
        <taxon>Euteleostomi</taxon>
        <taxon>Mammalia</taxon>
        <taxon>Eutheria</taxon>
        <taxon>Laurasiatheria</taxon>
        <taxon>Carnivora</taxon>
        <taxon>Caniformia</taxon>
        <taxon>Ursidae</taxon>
        <taxon>Ursus</taxon>
    </lineage>
</organism>
<dbReference type="RefSeq" id="XP_040476339.1">
    <property type="nucleotide sequence ID" value="XM_040620405.1"/>
</dbReference>
<evidence type="ECO:0000313" key="2">
    <source>
        <dbReference type="RefSeq" id="XP_040476339.1"/>
    </source>
</evidence>
<accession>A0A8M1F642</accession>
<keyword evidence="1" id="KW-1185">Reference proteome</keyword>
<gene>
    <name evidence="2" type="primary">LOC121100181</name>
</gene>
<sequence length="146" mass="16581">MHFVFHWKHESSSEIQLFLSPTPGMTYLLNMDRLLGDHQMEEGGSRASKGPCAEYPSCALLPPRPLSSPLLPLCLQEILSACWAFDLQERPSFTLLMDMLEKLPKLNRRLSHPGHFWKSADINSSKVVPRFERFGLGVLESSNPKM</sequence>
<dbReference type="Proteomes" id="UP000261680">
    <property type="component" value="Unplaced"/>
</dbReference>
<name>A0A8M1F642_URSMA</name>
<proteinExistence type="predicted"/>
<evidence type="ECO:0000313" key="1">
    <source>
        <dbReference type="Proteomes" id="UP000261680"/>
    </source>
</evidence>
<dbReference type="GeneID" id="121100181"/>
<dbReference type="OrthoDB" id="774951at2759"/>
<dbReference type="KEGG" id="umr:121100181"/>